<accession>A0A9Q4EX10</accession>
<organism evidence="1 2">
    <name type="scientific">Mediterraneibacter gnavus</name>
    <name type="common">Ruminococcus gnavus</name>
    <dbReference type="NCBI Taxonomy" id="33038"/>
    <lineage>
        <taxon>Bacteria</taxon>
        <taxon>Bacillati</taxon>
        <taxon>Bacillota</taxon>
        <taxon>Clostridia</taxon>
        <taxon>Lachnospirales</taxon>
        <taxon>Lachnospiraceae</taxon>
        <taxon>Mediterraneibacter</taxon>
    </lineage>
</organism>
<evidence type="ECO:0000313" key="2">
    <source>
        <dbReference type="Proteomes" id="UP001079535"/>
    </source>
</evidence>
<dbReference type="EMBL" id="JAPRAY010000002">
    <property type="protein sequence ID" value="MCZ0666220.1"/>
    <property type="molecule type" value="Genomic_DNA"/>
</dbReference>
<protein>
    <submittedName>
        <fullName evidence="1">Uncharacterized protein</fullName>
    </submittedName>
</protein>
<proteinExistence type="predicted"/>
<reference evidence="1" key="1">
    <citation type="submission" date="2022-11" db="EMBL/GenBank/DDBJ databases">
        <title>Temperate bacteriophages infecting mucin-degrading bacterium Ruminococcus gnavus from the human gut.</title>
        <authorList>
            <person name="Buttimer C."/>
        </authorList>
    </citation>
    <scope>NUCLEOTIDE SEQUENCE</scope>
    <source>
        <strain evidence="1">CCUG 49994</strain>
    </source>
</reference>
<name>A0A9Q4EX10_MEDGN</name>
<evidence type="ECO:0000313" key="1">
    <source>
        <dbReference type="EMBL" id="MCZ0666220.1"/>
    </source>
</evidence>
<dbReference type="Proteomes" id="UP001079535">
    <property type="component" value="Unassembled WGS sequence"/>
</dbReference>
<dbReference type="AlphaFoldDB" id="A0A9Q4EX10"/>
<dbReference type="RefSeq" id="WP_268803248.1">
    <property type="nucleotide sequence ID" value="NZ_JAPRAY010000002.1"/>
</dbReference>
<gene>
    <name evidence="1" type="ORF">OZZ17_01520</name>
</gene>
<sequence length="79" mass="9395">MQEHDTDLLEILNTYMDLAEKQEEVIYRLTQIVRKQANELCHIKSLYGFFQEETPQDIEDENLAKEALSQYEEMKQGDL</sequence>
<comment type="caution">
    <text evidence="1">The sequence shown here is derived from an EMBL/GenBank/DDBJ whole genome shotgun (WGS) entry which is preliminary data.</text>
</comment>